<dbReference type="InterPro" id="IPR000847">
    <property type="entry name" value="LysR_HTH_N"/>
</dbReference>
<keyword evidence="4" id="KW-0804">Transcription</keyword>
<name>A0ABZ2L755_9BACT</name>
<dbReference type="Gene3D" id="3.40.190.290">
    <property type="match status" value="1"/>
</dbReference>
<dbReference type="InterPro" id="IPR005119">
    <property type="entry name" value="LysR_subst-bd"/>
</dbReference>
<evidence type="ECO:0000313" key="7">
    <source>
        <dbReference type="Proteomes" id="UP001374803"/>
    </source>
</evidence>
<proteinExistence type="inferred from homology"/>
<dbReference type="Proteomes" id="UP001374803">
    <property type="component" value="Chromosome"/>
</dbReference>
<organism evidence="6 7">
    <name type="scientific">Pendulispora rubella</name>
    <dbReference type="NCBI Taxonomy" id="2741070"/>
    <lineage>
        <taxon>Bacteria</taxon>
        <taxon>Pseudomonadati</taxon>
        <taxon>Myxococcota</taxon>
        <taxon>Myxococcia</taxon>
        <taxon>Myxococcales</taxon>
        <taxon>Sorangiineae</taxon>
        <taxon>Pendulisporaceae</taxon>
        <taxon>Pendulispora</taxon>
    </lineage>
</organism>
<comment type="similarity">
    <text evidence="1">Belongs to the LysR transcriptional regulatory family.</text>
</comment>
<dbReference type="SUPFAM" id="SSF53850">
    <property type="entry name" value="Periplasmic binding protein-like II"/>
    <property type="match status" value="1"/>
</dbReference>
<evidence type="ECO:0000256" key="3">
    <source>
        <dbReference type="ARBA" id="ARBA00023125"/>
    </source>
</evidence>
<dbReference type="PROSITE" id="PS50931">
    <property type="entry name" value="HTH_LYSR"/>
    <property type="match status" value="1"/>
</dbReference>
<keyword evidence="3" id="KW-0238">DNA-binding</keyword>
<dbReference type="PANTHER" id="PTHR30537">
    <property type="entry name" value="HTH-TYPE TRANSCRIPTIONAL REGULATOR"/>
    <property type="match status" value="1"/>
</dbReference>
<dbReference type="EMBL" id="CP089983">
    <property type="protein sequence ID" value="WXB05773.1"/>
    <property type="molecule type" value="Genomic_DNA"/>
</dbReference>
<dbReference type="RefSeq" id="WP_394835421.1">
    <property type="nucleotide sequence ID" value="NZ_CP089929.1"/>
</dbReference>
<dbReference type="SUPFAM" id="SSF46785">
    <property type="entry name" value="Winged helix' DNA-binding domain"/>
    <property type="match status" value="1"/>
</dbReference>
<dbReference type="InterPro" id="IPR058163">
    <property type="entry name" value="LysR-type_TF_proteobact-type"/>
</dbReference>
<accession>A0ABZ2L755</accession>
<dbReference type="Gene3D" id="1.10.10.10">
    <property type="entry name" value="Winged helix-like DNA-binding domain superfamily/Winged helix DNA-binding domain"/>
    <property type="match status" value="1"/>
</dbReference>
<dbReference type="InterPro" id="IPR036390">
    <property type="entry name" value="WH_DNA-bd_sf"/>
</dbReference>
<keyword evidence="7" id="KW-1185">Reference proteome</keyword>
<reference evidence="6" key="1">
    <citation type="submission" date="2021-12" db="EMBL/GenBank/DDBJ databases">
        <title>Discovery of the Pendulisporaceae a myxobacterial family with distinct sporulation behavior and unique specialized metabolism.</title>
        <authorList>
            <person name="Garcia R."/>
            <person name="Popoff A."/>
            <person name="Bader C.D."/>
            <person name="Loehr J."/>
            <person name="Walesch S."/>
            <person name="Walt C."/>
            <person name="Boldt J."/>
            <person name="Bunk B."/>
            <person name="Haeckl F.J.F.P.J."/>
            <person name="Gunesch A.P."/>
            <person name="Birkelbach J."/>
            <person name="Nuebel U."/>
            <person name="Pietschmann T."/>
            <person name="Bach T."/>
            <person name="Mueller R."/>
        </authorList>
    </citation>
    <scope>NUCLEOTIDE SEQUENCE</scope>
    <source>
        <strain evidence="6">MSr11367</strain>
    </source>
</reference>
<evidence type="ECO:0000256" key="4">
    <source>
        <dbReference type="ARBA" id="ARBA00023163"/>
    </source>
</evidence>
<evidence type="ECO:0000313" key="6">
    <source>
        <dbReference type="EMBL" id="WXB05773.1"/>
    </source>
</evidence>
<protein>
    <submittedName>
        <fullName evidence="6">LysR family transcriptional regulator</fullName>
    </submittedName>
</protein>
<dbReference type="PANTHER" id="PTHR30537:SF3">
    <property type="entry name" value="TRANSCRIPTIONAL REGULATORY PROTEIN"/>
    <property type="match status" value="1"/>
</dbReference>
<keyword evidence="2" id="KW-0805">Transcription regulation</keyword>
<dbReference type="Pfam" id="PF00126">
    <property type="entry name" value="HTH_1"/>
    <property type="match status" value="1"/>
</dbReference>
<evidence type="ECO:0000256" key="1">
    <source>
        <dbReference type="ARBA" id="ARBA00009437"/>
    </source>
</evidence>
<feature type="domain" description="HTH lysR-type" evidence="5">
    <location>
        <begin position="1"/>
        <end position="58"/>
    </location>
</feature>
<dbReference type="Pfam" id="PF03466">
    <property type="entry name" value="LysR_substrate"/>
    <property type="match status" value="1"/>
</dbReference>
<sequence>MDWNDLCHFLAVARTNRLTDAARQLHVSEATVMRRVQALERALRLRLFVRHPTGYFLTEDGKALLERATAVENAILGVERYADARETSPAGVVRIATPETLATHFLAPEVGSFHRRYPEIRLELVTGASTVNLARREADIALRLNRPAQGGLITRRVGRVGFGVYATPAFLASRPGGALSGAAFIGWDREGSQLPLAQRAAQLFGDGQVVFAAGSLAVQLAAAKTGIGFAVLPTFMAAHEPELVCVVPPRKVLTLDLWLVYRRELRSVPHVKAALSFLMSVAARGEG</sequence>
<evidence type="ECO:0000259" key="5">
    <source>
        <dbReference type="PROSITE" id="PS50931"/>
    </source>
</evidence>
<gene>
    <name evidence="6" type="ORF">LVJ94_00655</name>
</gene>
<dbReference type="InterPro" id="IPR036388">
    <property type="entry name" value="WH-like_DNA-bd_sf"/>
</dbReference>
<evidence type="ECO:0000256" key="2">
    <source>
        <dbReference type="ARBA" id="ARBA00023015"/>
    </source>
</evidence>